<name>A0ABS8MZE6_9FLAO</name>
<organism evidence="2 3">
    <name type="scientific">Flavobacterium pisciphilum</name>
    <dbReference type="NCBI Taxonomy" id="2893755"/>
    <lineage>
        <taxon>Bacteria</taxon>
        <taxon>Pseudomonadati</taxon>
        <taxon>Bacteroidota</taxon>
        <taxon>Flavobacteriia</taxon>
        <taxon>Flavobacteriales</taxon>
        <taxon>Flavobacteriaceae</taxon>
        <taxon>Flavobacterium</taxon>
    </lineage>
</organism>
<evidence type="ECO:0000313" key="3">
    <source>
        <dbReference type="Proteomes" id="UP001430919"/>
    </source>
</evidence>
<keyword evidence="1" id="KW-0812">Transmembrane</keyword>
<protein>
    <recommendedName>
        <fullName evidence="4">PH domain-containing protein</fullName>
    </recommendedName>
</protein>
<feature type="transmembrane region" description="Helical" evidence="1">
    <location>
        <begin position="41"/>
        <end position="61"/>
    </location>
</feature>
<keyword evidence="1" id="KW-0472">Membrane</keyword>
<proteinExistence type="predicted"/>
<comment type="caution">
    <text evidence="2">The sequence shown here is derived from an EMBL/GenBank/DDBJ whole genome shotgun (WGS) entry which is preliminary data.</text>
</comment>
<evidence type="ECO:0000256" key="1">
    <source>
        <dbReference type="SAM" id="Phobius"/>
    </source>
</evidence>
<keyword evidence="3" id="KW-1185">Reference proteome</keyword>
<dbReference type="RefSeq" id="WP_229990985.1">
    <property type="nucleotide sequence ID" value="NZ_JAJJMO010000001.1"/>
</dbReference>
<evidence type="ECO:0000313" key="2">
    <source>
        <dbReference type="EMBL" id="MCC9074161.1"/>
    </source>
</evidence>
<feature type="transmembrane region" description="Helical" evidence="1">
    <location>
        <begin position="15"/>
        <end position="35"/>
    </location>
</feature>
<keyword evidence="1" id="KW-1133">Transmembrane helix</keyword>
<accession>A0ABS8MZE6</accession>
<dbReference type="EMBL" id="JAJJMO010000001">
    <property type="protein sequence ID" value="MCC9074161.1"/>
    <property type="molecule type" value="Genomic_DNA"/>
</dbReference>
<sequence length="174" mass="20866">MEIFEGDYKNFNKRLLSINSFVALATFAFYSYIILSLDLAKYYTVIIELILCIILISIVFYRNKSFFIQTISFDKNTILLQGEIFNNEYRKELDIKETNIELRCLSSKQGLESVLFYIRLKNKKDKYTINLFDTFSDEQIIEIFNEFKKHKEEKIIMDEKIDILRIQEKIEKCQ</sequence>
<dbReference type="Proteomes" id="UP001430919">
    <property type="component" value="Unassembled WGS sequence"/>
</dbReference>
<gene>
    <name evidence="2" type="ORF">LNQ49_21460</name>
</gene>
<reference evidence="2" key="1">
    <citation type="submission" date="2021-11" db="EMBL/GenBank/DDBJ databases">
        <title>Description of novel Flavobacterium species.</title>
        <authorList>
            <person name="Saticioglu I.B."/>
            <person name="Ay H."/>
            <person name="Altun S."/>
            <person name="Duman M."/>
        </authorList>
    </citation>
    <scope>NUCLEOTIDE SEQUENCE</scope>
    <source>
        <strain evidence="2">F-65</strain>
    </source>
</reference>
<evidence type="ECO:0008006" key="4">
    <source>
        <dbReference type="Google" id="ProtNLM"/>
    </source>
</evidence>